<dbReference type="eggNOG" id="COG3637">
    <property type="taxonomic scope" value="Bacteria"/>
</dbReference>
<keyword evidence="2" id="KW-0472">Membrane</keyword>
<dbReference type="AlphaFoldDB" id="H7FNE9"/>
<evidence type="ECO:0000256" key="1">
    <source>
        <dbReference type="SAM" id="MobiDB-lite"/>
    </source>
</evidence>
<feature type="region of interest" description="Disordered" evidence="1">
    <location>
        <begin position="113"/>
        <end position="164"/>
    </location>
</feature>
<feature type="region of interest" description="Disordered" evidence="1">
    <location>
        <begin position="187"/>
        <end position="211"/>
    </location>
</feature>
<keyword evidence="2" id="KW-1133">Transmembrane helix</keyword>
<keyword evidence="2" id="KW-0812">Transmembrane</keyword>
<evidence type="ECO:0008006" key="5">
    <source>
        <dbReference type="Google" id="ProtNLM"/>
    </source>
</evidence>
<keyword evidence="4" id="KW-1185">Reference proteome</keyword>
<dbReference type="OrthoDB" id="1113942at2"/>
<evidence type="ECO:0000256" key="2">
    <source>
        <dbReference type="SAM" id="Phobius"/>
    </source>
</evidence>
<dbReference type="PATRIC" id="fig|1086011.3.peg.609"/>
<feature type="transmembrane region" description="Helical" evidence="2">
    <location>
        <begin position="44"/>
        <end position="66"/>
    </location>
</feature>
<dbReference type="EMBL" id="AHKF01000010">
    <property type="protein sequence ID" value="EIA09938.1"/>
    <property type="molecule type" value="Genomic_DNA"/>
</dbReference>
<organism evidence="3 4">
    <name type="scientific">Flavobacterium frigoris (strain PS1)</name>
    <dbReference type="NCBI Taxonomy" id="1086011"/>
    <lineage>
        <taxon>Bacteria</taxon>
        <taxon>Pseudomonadati</taxon>
        <taxon>Bacteroidota</taxon>
        <taxon>Flavobacteriia</taxon>
        <taxon>Flavobacteriales</taxon>
        <taxon>Flavobacteriaceae</taxon>
        <taxon>Flavobacterium</taxon>
    </lineage>
</organism>
<feature type="region of interest" description="Disordered" evidence="1">
    <location>
        <begin position="89"/>
        <end position="108"/>
    </location>
</feature>
<dbReference type="STRING" id="1086011.HJ01_00620"/>
<name>H7FNE9_FLAFP</name>
<sequence>MSDKKNIDLLFQEKFKDFEAEPNQQVWLNIEAQLKEKERKVIPFWMQFSGIAAALILGFFAFNMAFNTNNKIKKTIVLDPKNATENKDSISIEKEEKNTPFHIKNKQQLVITNPNTDKNHENENTTFTSPKTNTQQKKNQNDSSLYKSKNNSPLKPTTSKTFLSTSEQAVVEDDRVKNANSLANSVDKIKRETKSENNTDSKIATSDTKKQDAIIPETANELAEILKKKEEGKSPTEINNKDKWQIVPNVAAVYLNPHSAGSSIDAQFDDNTKTADNSLSFGIGVNYAVSKKITLRTGLNKLALGYNTNDVVYSTSLATNNLLNINYSSSAPIEVKNQDALSTLVGFEKSLQNTSTAAINQKMGYYEVPLELSYALLNKKFGVTIIGGISTLFLNQNKVSLVSNNINLKLGEANNLNTIHFSTNVGMGFKYQFIKSFQVNIEPMVKYQLNTYSNNSNSDKAVFIGLYTGIIYSF</sequence>
<evidence type="ECO:0000313" key="3">
    <source>
        <dbReference type="EMBL" id="EIA09938.1"/>
    </source>
</evidence>
<evidence type="ECO:0000313" key="4">
    <source>
        <dbReference type="Proteomes" id="UP000005566"/>
    </source>
</evidence>
<gene>
    <name evidence="3" type="ORF">HJ01_00620</name>
</gene>
<comment type="caution">
    <text evidence="3">The sequence shown here is derived from an EMBL/GenBank/DDBJ whole genome shotgun (WGS) entry which is preliminary data.</text>
</comment>
<protein>
    <recommendedName>
        <fullName evidence="5">Outer membrane protein beta-barrel domain-containing protein</fullName>
    </recommendedName>
</protein>
<feature type="compositionally biased region" description="Polar residues" evidence="1">
    <location>
        <begin position="124"/>
        <end position="164"/>
    </location>
</feature>
<dbReference type="Proteomes" id="UP000005566">
    <property type="component" value="Unassembled WGS sequence"/>
</dbReference>
<feature type="compositionally biased region" description="Basic and acidic residues" evidence="1">
    <location>
        <begin position="89"/>
        <end position="99"/>
    </location>
</feature>
<accession>H7FNE9</accession>
<proteinExistence type="predicted"/>
<dbReference type="RefSeq" id="WP_007136797.1">
    <property type="nucleotide sequence ID" value="NZ_AHKF01000010.1"/>
</dbReference>
<reference evidence="3 4" key="1">
    <citation type="journal article" date="2014" name="Acta Crystallogr. D">
        <title>Structure-based characterization and antifreeze properties of a hyperactive ice-binding protein from the Antarctic bacterium Flavobacterium frigoris PS1.</title>
        <authorList>
            <person name="Do H."/>
            <person name="Kim S.J."/>
            <person name="Kim H.J."/>
            <person name="Lee J.H."/>
        </authorList>
    </citation>
    <scope>NUCLEOTIDE SEQUENCE [LARGE SCALE GENOMIC DNA]</scope>
    <source>
        <strain evidence="3 4">PS1</strain>
    </source>
</reference>
<feature type="compositionally biased region" description="Basic and acidic residues" evidence="1">
    <location>
        <begin position="187"/>
        <end position="199"/>
    </location>
</feature>